<dbReference type="PATRIC" id="fig|1629.5.peg.906"/>
<dbReference type="Proteomes" id="UP000051992">
    <property type="component" value="Unassembled WGS sequence"/>
</dbReference>
<name>A0A0R2H1X5_WEIVI</name>
<gene>
    <name evidence="1" type="ORF">IV50_GL000898</name>
</gene>
<evidence type="ECO:0008006" key="3">
    <source>
        <dbReference type="Google" id="ProtNLM"/>
    </source>
</evidence>
<dbReference type="InterPro" id="IPR038750">
    <property type="entry name" value="YczE/YyaS-like"/>
</dbReference>
<dbReference type="PANTHER" id="PTHR40078">
    <property type="entry name" value="INTEGRAL MEMBRANE PROTEIN-RELATED"/>
    <property type="match status" value="1"/>
</dbReference>
<sequence length="212" mass="23681">MKFNTRIIYRLLCLIIGLTVHATGSSILREAQLGVDPFTSFTLGLSSTFHIELGLIHILVNGFFLLFVFLKRRSDIGVGTLLGMVSTGFLIQYISPLLKPLHLSQNLWVMGLALIIGVAMFSLGTSFEMLSDLGKSPYDSVAPIVADNRHIRYRYVRLTQDIIIAILAFFLHGPIGIGTLVCATCNGIFISTWRRLLKKTYLYQKHIAPHTK</sequence>
<organism evidence="1 2">
    <name type="scientific">Weissella viridescens</name>
    <name type="common">Lactobacillus viridescens</name>
    <dbReference type="NCBI Taxonomy" id="1629"/>
    <lineage>
        <taxon>Bacteria</taxon>
        <taxon>Bacillati</taxon>
        <taxon>Bacillota</taxon>
        <taxon>Bacilli</taxon>
        <taxon>Lactobacillales</taxon>
        <taxon>Lactobacillaceae</taxon>
        <taxon>Weissella</taxon>
    </lineage>
</organism>
<evidence type="ECO:0000313" key="1">
    <source>
        <dbReference type="EMBL" id="KRN46616.1"/>
    </source>
</evidence>
<evidence type="ECO:0000313" key="2">
    <source>
        <dbReference type="Proteomes" id="UP000051992"/>
    </source>
</evidence>
<comment type="caution">
    <text evidence="1">The sequence shown here is derived from an EMBL/GenBank/DDBJ whole genome shotgun (WGS) entry which is preliminary data.</text>
</comment>
<dbReference type="AlphaFoldDB" id="A0A0R2H1X5"/>
<dbReference type="EMBL" id="JQBM01000002">
    <property type="protein sequence ID" value="KRN46616.1"/>
    <property type="molecule type" value="Genomic_DNA"/>
</dbReference>
<dbReference type="PANTHER" id="PTHR40078:SF1">
    <property type="entry name" value="INTEGRAL MEMBRANE PROTEIN"/>
    <property type="match status" value="1"/>
</dbReference>
<dbReference type="OrthoDB" id="9814474at2"/>
<accession>A0A0R2H1X5</accession>
<dbReference type="Pfam" id="PF19700">
    <property type="entry name" value="DUF6198"/>
    <property type="match status" value="1"/>
</dbReference>
<proteinExistence type="predicted"/>
<dbReference type="RefSeq" id="WP_057745647.1">
    <property type="nucleotide sequence ID" value="NZ_BJLU01000002.1"/>
</dbReference>
<reference evidence="1 2" key="1">
    <citation type="journal article" date="2015" name="Genome Announc.">
        <title>Expanding the biotechnology potential of lactobacilli through comparative genomics of 213 strains and associated genera.</title>
        <authorList>
            <person name="Sun Z."/>
            <person name="Harris H.M."/>
            <person name="McCann A."/>
            <person name="Guo C."/>
            <person name="Argimon S."/>
            <person name="Zhang W."/>
            <person name="Yang X."/>
            <person name="Jeffery I.B."/>
            <person name="Cooney J.C."/>
            <person name="Kagawa T.F."/>
            <person name="Liu W."/>
            <person name="Song Y."/>
            <person name="Salvetti E."/>
            <person name="Wrobel A."/>
            <person name="Rasinkangas P."/>
            <person name="Parkhill J."/>
            <person name="Rea M.C."/>
            <person name="O'Sullivan O."/>
            <person name="Ritari J."/>
            <person name="Douillard F.P."/>
            <person name="Paul Ross R."/>
            <person name="Yang R."/>
            <person name="Briner A.E."/>
            <person name="Felis G.E."/>
            <person name="de Vos W.M."/>
            <person name="Barrangou R."/>
            <person name="Klaenhammer T.R."/>
            <person name="Caufield P.W."/>
            <person name="Cui Y."/>
            <person name="Zhang H."/>
            <person name="O'Toole P.W."/>
        </authorList>
    </citation>
    <scope>NUCLEOTIDE SEQUENCE [LARGE SCALE GENOMIC DNA]</scope>
    <source>
        <strain evidence="1 2">DSM 20410</strain>
    </source>
</reference>
<keyword evidence="2" id="KW-1185">Reference proteome</keyword>
<protein>
    <recommendedName>
        <fullName evidence="3">Integral membrane protein</fullName>
    </recommendedName>
</protein>